<sequence length="144" mass="16831">MMEFGKKWIGGMLFFILLVSCETHMVEKPGNLIEEEQMVDIFYDIAVLNAARSSNAGVLRDHRIQPEEFLYEKYQIDSLQLAKSSVYYASKPNIHLRIFKAVEERLKEEKKLADSLMRVKREESMKKEFNGKKRDSVVPEEVPE</sequence>
<evidence type="ECO:0000313" key="3">
    <source>
        <dbReference type="EMBL" id="UNZ00103.1"/>
    </source>
</evidence>
<feature type="domain" description="DUF4296" evidence="2">
    <location>
        <begin position="29"/>
        <end position="111"/>
    </location>
</feature>
<keyword evidence="4" id="KW-1185">Reference proteome</keyword>
<feature type="region of interest" description="Disordered" evidence="1">
    <location>
        <begin position="124"/>
        <end position="144"/>
    </location>
</feature>
<dbReference type="Proteomes" id="UP000829476">
    <property type="component" value="Chromosome"/>
</dbReference>
<proteinExistence type="predicted"/>
<evidence type="ECO:0000313" key="4">
    <source>
        <dbReference type="Proteomes" id="UP000829476"/>
    </source>
</evidence>
<evidence type="ECO:0000259" key="2">
    <source>
        <dbReference type="Pfam" id="PF14129"/>
    </source>
</evidence>
<dbReference type="EMBL" id="CP094326">
    <property type="protein sequence ID" value="UNZ00103.1"/>
    <property type="molecule type" value="Genomic_DNA"/>
</dbReference>
<dbReference type="PROSITE" id="PS51257">
    <property type="entry name" value="PROKAR_LIPOPROTEIN"/>
    <property type="match status" value="1"/>
</dbReference>
<gene>
    <name evidence="3" type="ORF">MQE36_07105</name>
</gene>
<reference evidence="3 4" key="1">
    <citation type="journal article" date="2018" name="Int. J. Syst. Evol. Microbiol.">
        <title>Zhouia spongiae sp. nov., isolated from a marine sponge.</title>
        <authorList>
            <person name="Zhuang L."/>
            <person name="Lin B."/>
            <person name="Qin F."/>
            <person name="Luo L."/>
        </authorList>
    </citation>
    <scope>NUCLEOTIDE SEQUENCE [LARGE SCALE GENOMIC DNA]</scope>
    <source>
        <strain evidence="3 4">HN-Y44</strain>
    </source>
</reference>
<accession>A0ABY3YQJ2</accession>
<organism evidence="3 4">
    <name type="scientific">Zhouia spongiae</name>
    <dbReference type="NCBI Taxonomy" id="2202721"/>
    <lineage>
        <taxon>Bacteria</taxon>
        <taxon>Pseudomonadati</taxon>
        <taxon>Bacteroidota</taxon>
        <taxon>Flavobacteriia</taxon>
        <taxon>Flavobacteriales</taxon>
        <taxon>Flavobacteriaceae</taxon>
        <taxon>Zhouia</taxon>
    </lineage>
</organism>
<feature type="compositionally biased region" description="Basic and acidic residues" evidence="1">
    <location>
        <begin position="124"/>
        <end position="137"/>
    </location>
</feature>
<dbReference type="Pfam" id="PF14129">
    <property type="entry name" value="DUF4296"/>
    <property type="match status" value="1"/>
</dbReference>
<dbReference type="InterPro" id="IPR025381">
    <property type="entry name" value="DUF4296"/>
</dbReference>
<dbReference type="RefSeq" id="WP_242938470.1">
    <property type="nucleotide sequence ID" value="NZ_CP094326.1"/>
</dbReference>
<evidence type="ECO:0000256" key="1">
    <source>
        <dbReference type="SAM" id="MobiDB-lite"/>
    </source>
</evidence>
<protein>
    <submittedName>
        <fullName evidence="3">DUF4296 domain-containing protein</fullName>
    </submittedName>
</protein>
<name>A0ABY3YQJ2_9FLAO</name>